<evidence type="ECO:0000256" key="1">
    <source>
        <dbReference type="SAM" id="SignalP"/>
    </source>
</evidence>
<dbReference type="Proteomes" id="UP000540266">
    <property type="component" value="Chromosome"/>
</dbReference>
<name>A0A192TFW9_9HYPH</name>
<evidence type="ECO:0008006" key="6">
    <source>
        <dbReference type="Google" id="ProtNLM"/>
    </source>
</evidence>
<reference evidence="3 5" key="2">
    <citation type="submission" date="2020-11" db="EMBL/GenBank/DDBJ databases">
        <title>Indigenous Rhizobia Nodulating Common beans in Western Kenya.</title>
        <authorList>
            <person name="Wekesa C.S."/>
            <person name="Oelmueller R."/>
            <person name="Furch A.C."/>
        </authorList>
    </citation>
    <scope>NUCLEOTIDE SEQUENCE [LARGE SCALE GENOMIC DNA]</scope>
    <source>
        <strain evidence="5">BS3</strain>
        <strain evidence="3">S3</strain>
    </source>
</reference>
<dbReference type="Proteomes" id="UP000078551">
    <property type="component" value="Chromosome"/>
</dbReference>
<dbReference type="RefSeq" id="WP_064825695.1">
    <property type="nucleotide sequence ID" value="NZ_CP013522.1"/>
</dbReference>
<sequence length="88" mass="10390">MKQFILACTLAAASVVSAVPSQAASVTITTDDARPHYYRDSERPYYRHHSPYYRHDMRRRYVSSDCFTKTERIRRHGHTVIKETRICR</sequence>
<keyword evidence="4" id="KW-1185">Reference proteome</keyword>
<dbReference type="GeneID" id="45959333"/>
<evidence type="ECO:0000313" key="4">
    <source>
        <dbReference type="Proteomes" id="UP000078551"/>
    </source>
</evidence>
<proteinExistence type="predicted"/>
<protein>
    <recommendedName>
        <fullName evidence="6">BA14K family protein</fullName>
    </recommendedName>
</protein>
<dbReference type="AlphaFoldDB" id="A0A192TFW9"/>
<organism evidence="3 5">
    <name type="scientific">Rhizobium phaseoli</name>
    <dbReference type="NCBI Taxonomy" id="396"/>
    <lineage>
        <taxon>Bacteria</taxon>
        <taxon>Pseudomonadati</taxon>
        <taxon>Pseudomonadota</taxon>
        <taxon>Alphaproteobacteria</taxon>
        <taxon>Hyphomicrobiales</taxon>
        <taxon>Rhizobiaceae</taxon>
        <taxon>Rhizobium/Agrobacterium group</taxon>
        <taxon>Rhizobium</taxon>
    </lineage>
</organism>
<accession>A0A192TFW9</accession>
<gene>
    <name evidence="2" type="ORF">AMC81_CH04003</name>
    <name evidence="3" type="ORF">HER27_021105</name>
</gene>
<evidence type="ECO:0000313" key="2">
    <source>
        <dbReference type="EMBL" id="ANL86716.1"/>
    </source>
</evidence>
<feature type="signal peptide" evidence="1">
    <location>
        <begin position="1"/>
        <end position="23"/>
    </location>
</feature>
<keyword evidence="1" id="KW-0732">Signal</keyword>
<feature type="chain" id="PRO_5044554231" description="BA14K family protein" evidence="1">
    <location>
        <begin position="24"/>
        <end position="88"/>
    </location>
</feature>
<reference evidence="2 4" key="1">
    <citation type="submission" date="2015-11" db="EMBL/GenBank/DDBJ databases">
        <title>The limits of bacterial species coexistence and the symbiotic plasmid transference in sympatric Rhizobium populations.</title>
        <authorList>
            <person name="Perez-Carrascal O.M."/>
            <person name="VanInsberghe D."/>
            <person name="Juarez S."/>
            <person name="Polz M.F."/>
            <person name="Vinuesa P."/>
            <person name="Gonzalez V."/>
        </authorList>
    </citation>
    <scope>NUCLEOTIDE SEQUENCE [LARGE SCALE GENOMIC DNA]</scope>
    <source>
        <strain evidence="2 4">N771</strain>
    </source>
</reference>
<evidence type="ECO:0000313" key="5">
    <source>
        <dbReference type="Proteomes" id="UP000540266"/>
    </source>
</evidence>
<dbReference type="EMBL" id="CP013568">
    <property type="protein sequence ID" value="ANL86716.1"/>
    <property type="molecule type" value="Genomic_DNA"/>
</dbReference>
<evidence type="ECO:0000313" key="3">
    <source>
        <dbReference type="EMBL" id="QPK08894.1"/>
    </source>
</evidence>
<dbReference type="EMBL" id="CP064931">
    <property type="protein sequence ID" value="QPK08894.1"/>
    <property type="molecule type" value="Genomic_DNA"/>
</dbReference>
<dbReference type="STRING" id="396.AMC85_CH04091"/>